<dbReference type="PANTHER" id="PTHR20914:SF2">
    <property type="entry name" value="LY6_PLAUR DOMAIN-CONTAINING PROTEIN 8"/>
    <property type="match status" value="1"/>
</dbReference>
<evidence type="ECO:0000259" key="4">
    <source>
        <dbReference type="Pfam" id="PF00021"/>
    </source>
</evidence>
<dbReference type="GO" id="GO:0050829">
    <property type="term" value="P:defense response to Gram-negative bacterium"/>
    <property type="evidence" value="ECO:0007669"/>
    <property type="project" value="TreeGrafter"/>
</dbReference>
<sequence>MRAILAAAAMLQALITGDCLFCEQCFALHTNSCSGIMTQCPPDVSHCVTGLENNILGSHGTLTAFKDCLDPSQKATCGRDFSFNTPAAYLWTSRKCCDSDFCNSGDVKGPPSDNTPNGYKCEGCSSDQFSKPCPVTENIQCTGKQNPVAPSMELSPGLVKLKECTPSKDALLEISAKLEFSTWRQRKSMIMV</sequence>
<proteinExistence type="evidence at transcript level"/>
<evidence type="ECO:0000256" key="2">
    <source>
        <dbReference type="ARBA" id="ARBA00022525"/>
    </source>
</evidence>
<dbReference type="EMBL" id="AF446080">
    <property type="protein sequence ID" value="AAL39123.1"/>
    <property type="molecule type" value="mRNA"/>
</dbReference>
<evidence type="ECO:0000256" key="3">
    <source>
        <dbReference type="SAM" id="SignalP"/>
    </source>
</evidence>
<feature type="chain" id="PRO_5004314849" evidence="3">
    <location>
        <begin position="20"/>
        <end position="192"/>
    </location>
</feature>
<dbReference type="GO" id="GO:0005615">
    <property type="term" value="C:extracellular space"/>
    <property type="evidence" value="ECO:0007669"/>
    <property type="project" value="TreeGrafter"/>
</dbReference>
<comment type="subcellular location">
    <subcellularLocation>
        <location evidence="1">Secreted</location>
    </subcellularLocation>
</comment>
<dbReference type="SUPFAM" id="SSF57302">
    <property type="entry name" value="Snake toxin-like"/>
    <property type="match status" value="1"/>
</dbReference>
<dbReference type="InterPro" id="IPR050918">
    <property type="entry name" value="CNF-like_PLA2_Inhibitor"/>
</dbReference>
<protein>
    <submittedName>
        <fullName evidence="5">Sodefrin-like protein</fullName>
    </submittedName>
</protein>
<dbReference type="Gene3D" id="2.10.60.10">
    <property type="entry name" value="CD59"/>
    <property type="match status" value="1"/>
</dbReference>
<name>Q8UVH1_TRICI</name>
<accession>Q8UVH1</accession>
<organism evidence="5">
    <name type="scientific">Triturus carnifex</name>
    <name type="common">Italian crested newt</name>
    <dbReference type="NCBI Taxonomy" id="8326"/>
    <lineage>
        <taxon>Eukaryota</taxon>
        <taxon>Metazoa</taxon>
        <taxon>Chordata</taxon>
        <taxon>Craniata</taxon>
        <taxon>Vertebrata</taxon>
        <taxon>Euteleostomi</taxon>
        <taxon>Amphibia</taxon>
        <taxon>Batrachia</taxon>
        <taxon>Caudata</taxon>
        <taxon>Salamandroidea</taxon>
        <taxon>Salamandridae</taxon>
        <taxon>Pleurodelinae</taxon>
        <taxon>Triturus</taxon>
    </lineage>
</organism>
<dbReference type="Pfam" id="PF00021">
    <property type="entry name" value="UPAR_LY6"/>
    <property type="match status" value="1"/>
</dbReference>
<dbReference type="AlphaFoldDB" id="Q8UVH1"/>
<evidence type="ECO:0000313" key="5">
    <source>
        <dbReference type="EMBL" id="AAL39123.1"/>
    </source>
</evidence>
<feature type="domain" description="UPAR/Ly6" evidence="4">
    <location>
        <begin position="21"/>
        <end position="104"/>
    </location>
</feature>
<dbReference type="InterPro" id="IPR016054">
    <property type="entry name" value="LY6_UPA_recep-like"/>
</dbReference>
<keyword evidence="3" id="KW-0732">Signal</keyword>
<dbReference type="PANTHER" id="PTHR20914">
    <property type="entry name" value="LY6/PLAUR DOMAIN-CONTAINING PROTEIN 8"/>
    <property type="match status" value="1"/>
</dbReference>
<evidence type="ECO:0000256" key="1">
    <source>
        <dbReference type="ARBA" id="ARBA00004613"/>
    </source>
</evidence>
<feature type="signal peptide" evidence="3">
    <location>
        <begin position="1"/>
        <end position="19"/>
    </location>
</feature>
<keyword evidence="2" id="KW-0964">Secreted</keyword>
<reference evidence="5" key="1">
    <citation type="submission" date="2001-11" db="EMBL/GenBank/DDBJ databases">
        <authorList>
            <person name="Cardinali M."/>
            <person name="Iwata T."/>
            <person name="Polzonetti-Magni A.M."/>
            <person name="Kikuyama S."/>
        </authorList>
    </citation>
    <scope>NUCLEOTIDE SEQUENCE</scope>
</reference>
<dbReference type="InterPro" id="IPR045860">
    <property type="entry name" value="Snake_toxin-like_sf"/>
</dbReference>